<feature type="domain" description="Maltose/galactoside acetyltransferase" evidence="3">
    <location>
        <begin position="4"/>
        <end position="58"/>
    </location>
</feature>
<protein>
    <submittedName>
        <fullName evidence="4">Sugar O-acetyltransferase</fullName>
        <ecNumber evidence="4">2.3.1.-</ecNumber>
    </submittedName>
</protein>
<evidence type="ECO:0000256" key="1">
    <source>
        <dbReference type="ARBA" id="ARBA00007274"/>
    </source>
</evidence>
<dbReference type="PANTHER" id="PTHR23416">
    <property type="entry name" value="SIALIC ACID SYNTHASE-RELATED"/>
    <property type="match status" value="1"/>
</dbReference>
<keyword evidence="5" id="KW-1185">Reference proteome</keyword>
<organism evidence="4 5">
    <name type="scientific">Luteolibacter soli</name>
    <dbReference type="NCBI Taxonomy" id="3135280"/>
    <lineage>
        <taxon>Bacteria</taxon>
        <taxon>Pseudomonadati</taxon>
        <taxon>Verrucomicrobiota</taxon>
        <taxon>Verrucomicrobiia</taxon>
        <taxon>Verrucomicrobiales</taxon>
        <taxon>Verrucomicrobiaceae</taxon>
        <taxon>Luteolibacter</taxon>
    </lineage>
</organism>
<evidence type="ECO:0000256" key="2">
    <source>
        <dbReference type="ARBA" id="ARBA00022679"/>
    </source>
</evidence>
<dbReference type="InterPro" id="IPR011004">
    <property type="entry name" value="Trimer_LpxA-like_sf"/>
</dbReference>
<dbReference type="EC" id="2.3.1.-" evidence="4"/>
<dbReference type="PANTHER" id="PTHR23416:SF23">
    <property type="entry name" value="ACETYLTRANSFERASE C18B11.09C-RELATED"/>
    <property type="match status" value="1"/>
</dbReference>
<accession>A0ABU9ASX7</accession>
<comment type="caution">
    <text evidence="4">The sequence shown here is derived from an EMBL/GenBank/DDBJ whole genome shotgun (WGS) entry which is preliminary data.</text>
</comment>
<sequence>MTEEQKMLAGEPYSSRDPDLIEQYHRSRSLLKEFHALDSRDLDGRARVLGHLFRHLGEGAWIEAPFSCEYGRYISIGRNAFVNVNCVFADNNLITIGDDVLIGPAVQIYTAGHPLSPEERVNPPGSSAPYVTTGKPVSIGHKCWIGGGAIILPGVTIGDGCTIGAGSVVTKSVPPRSVAAGNPCRILKTLP</sequence>
<dbReference type="Pfam" id="PF00132">
    <property type="entry name" value="Hexapep"/>
    <property type="match status" value="1"/>
</dbReference>
<dbReference type="Gene3D" id="2.160.10.10">
    <property type="entry name" value="Hexapeptide repeat proteins"/>
    <property type="match status" value="1"/>
</dbReference>
<dbReference type="EMBL" id="JBBUKT010000002">
    <property type="protein sequence ID" value="MEK7950177.1"/>
    <property type="molecule type" value="Genomic_DNA"/>
</dbReference>
<keyword evidence="4" id="KW-0012">Acyltransferase</keyword>
<dbReference type="InterPro" id="IPR024688">
    <property type="entry name" value="Mac_dom"/>
</dbReference>
<reference evidence="4 5" key="1">
    <citation type="submission" date="2024-04" db="EMBL/GenBank/DDBJ databases">
        <title>Luteolibacter sp. isolated from soil.</title>
        <authorList>
            <person name="An J."/>
        </authorList>
    </citation>
    <scope>NUCLEOTIDE SEQUENCE [LARGE SCALE GENOMIC DNA]</scope>
    <source>
        <strain evidence="4 5">Y139</strain>
    </source>
</reference>
<dbReference type="SMART" id="SM01266">
    <property type="entry name" value="Mac"/>
    <property type="match status" value="1"/>
</dbReference>
<dbReference type="GO" id="GO:0016746">
    <property type="term" value="F:acyltransferase activity"/>
    <property type="evidence" value="ECO:0007669"/>
    <property type="project" value="UniProtKB-KW"/>
</dbReference>
<evidence type="ECO:0000313" key="5">
    <source>
        <dbReference type="Proteomes" id="UP001371305"/>
    </source>
</evidence>
<gene>
    <name evidence="4" type="ORF">WKV53_06710</name>
</gene>
<proteinExistence type="inferred from homology"/>
<name>A0ABU9ASX7_9BACT</name>
<evidence type="ECO:0000313" key="4">
    <source>
        <dbReference type="EMBL" id="MEK7950177.1"/>
    </source>
</evidence>
<comment type="similarity">
    <text evidence="1">Belongs to the transferase hexapeptide repeat family.</text>
</comment>
<evidence type="ECO:0000259" key="3">
    <source>
        <dbReference type="SMART" id="SM01266"/>
    </source>
</evidence>
<dbReference type="Pfam" id="PF12464">
    <property type="entry name" value="Mac"/>
    <property type="match status" value="1"/>
</dbReference>
<dbReference type="SUPFAM" id="SSF51161">
    <property type="entry name" value="Trimeric LpxA-like enzymes"/>
    <property type="match status" value="1"/>
</dbReference>
<dbReference type="CDD" id="cd03357">
    <property type="entry name" value="LbH_MAT_GAT"/>
    <property type="match status" value="1"/>
</dbReference>
<dbReference type="RefSeq" id="WP_341403602.1">
    <property type="nucleotide sequence ID" value="NZ_JBBUKT010000002.1"/>
</dbReference>
<dbReference type="InterPro" id="IPR051159">
    <property type="entry name" value="Hexapeptide_acetyltransf"/>
</dbReference>
<keyword evidence="2 4" id="KW-0808">Transferase</keyword>
<dbReference type="Proteomes" id="UP001371305">
    <property type="component" value="Unassembled WGS sequence"/>
</dbReference>
<dbReference type="InterPro" id="IPR001451">
    <property type="entry name" value="Hexapep"/>
</dbReference>